<proteinExistence type="inferred from homology"/>
<dbReference type="EMBL" id="FXTY01000001">
    <property type="protein sequence ID" value="SMP00602.1"/>
    <property type="molecule type" value="Genomic_DNA"/>
</dbReference>
<dbReference type="InterPro" id="IPR011600">
    <property type="entry name" value="Pept_C14_caspase"/>
</dbReference>
<evidence type="ECO:0000259" key="3">
    <source>
        <dbReference type="PROSITE" id="PS50208"/>
    </source>
</evidence>
<evidence type="ECO:0000256" key="1">
    <source>
        <dbReference type="ARBA" id="ARBA00010134"/>
    </source>
</evidence>
<evidence type="ECO:0000256" key="2">
    <source>
        <dbReference type="SAM" id="SignalP"/>
    </source>
</evidence>
<gene>
    <name evidence="4" type="ORF">SAMN06265373_10114</name>
</gene>
<dbReference type="InterPro" id="IPR001309">
    <property type="entry name" value="Pept_C14_p20"/>
</dbReference>
<dbReference type="InterPro" id="IPR029030">
    <property type="entry name" value="Caspase-like_dom_sf"/>
</dbReference>
<keyword evidence="5" id="KW-1185">Reference proteome</keyword>
<dbReference type="PANTHER" id="PTHR22576:SF37">
    <property type="entry name" value="MUCOSA-ASSOCIATED LYMPHOID TISSUE LYMPHOMA TRANSLOCATION PROTEIN 1"/>
    <property type="match status" value="1"/>
</dbReference>
<feature type="domain" description="Caspase family p20" evidence="3">
    <location>
        <begin position="21"/>
        <end position="154"/>
    </location>
</feature>
<dbReference type="PROSITE" id="PS50208">
    <property type="entry name" value="CASPASE_P20"/>
    <property type="match status" value="1"/>
</dbReference>
<dbReference type="RefSeq" id="WP_283423911.1">
    <property type="nucleotide sequence ID" value="NZ_FXTY01000001.1"/>
</dbReference>
<dbReference type="SUPFAM" id="SSF52129">
    <property type="entry name" value="Caspase-like"/>
    <property type="match status" value="1"/>
</dbReference>
<organism evidence="4 5">
    <name type="scientific">Shimia sagamensis</name>
    <dbReference type="NCBI Taxonomy" id="1566352"/>
    <lineage>
        <taxon>Bacteria</taxon>
        <taxon>Pseudomonadati</taxon>
        <taxon>Pseudomonadota</taxon>
        <taxon>Alphaproteobacteria</taxon>
        <taxon>Rhodobacterales</taxon>
        <taxon>Roseobacteraceae</taxon>
    </lineage>
</organism>
<comment type="similarity">
    <text evidence="1">Belongs to the peptidase C14A family.</text>
</comment>
<name>A0ABY1N5G5_9RHOB</name>
<dbReference type="PANTHER" id="PTHR22576">
    <property type="entry name" value="MUCOSA ASSOCIATED LYMPHOID TISSUE LYMPHOMA TRANSLOCATION PROTEIN 1/PARACASPASE"/>
    <property type="match status" value="1"/>
</dbReference>
<dbReference type="Gene3D" id="3.40.50.1460">
    <property type="match status" value="1"/>
</dbReference>
<dbReference type="InterPro" id="IPR015917">
    <property type="entry name" value="Pept_C14A"/>
</dbReference>
<accession>A0ABY1N5G5</accession>
<feature type="signal peptide" evidence="2">
    <location>
        <begin position="1"/>
        <end position="18"/>
    </location>
</feature>
<dbReference type="InterPro" id="IPR052039">
    <property type="entry name" value="Caspase-related_regulators"/>
</dbReference>
<evidence type="ECO:0000313" key="5">
    <source>
        <dbReference type="Proteomes" id="UP001157961"/>
    </source>
</evidence>
<dbReference type="Pfam" id="PF00656">
    <property type="entry name" value="Peptidase_C14"/>
    <property type="match status" value="1"/>
</dbReference>
<keyword evidence="2" id="KW-0732">Signal</keyword>
<reference evidence="4 5" key="1">
    <citation type="submission" date="2017-05" db="EMBL/GenBank/DDBJ databases">
        <authorList>
            <person name="Varghese N."/>
            <person name="Submissions S."/>
        </authorList>
    </citation>
    <scope>NUCLEOTIDE SEQUENCE [LARGE SCALE GENOMIC DNA]</scope>
    <source>
        <strain evidence="4 5">DSM 29734</strain>
    </source>
</reference>
<dbReference type="PRINTS" id="PR00376">
    <property type="entry name" value="IL1BCENZYME"/>
</dbReference>
<comment type="caution">
    <text evidence="4">The sequence shown here is derived from an EMBL/GenBank/DDBJ whole genome shotgun (WGS) entry which is preliminary data.</text>
</comment>
<protein>
    <submittedName>
        <fullName evidence="4">Caspase domain-containing protein</fullName>
    </submittedName>
</protein>
<evidence type="ECO:0000313" key="4">
    <source>
        <dbReference type="EMBL" id="SMP00602.1"/>
    </source>
</evidence>
<dbReference type="Proteomes" id="UP001157961">
    <property type="component" value="Unassembled WGS sequence"/>
</dbReference>
<feature type="chain" id="PRO_5047035688" evidence="2">
    <location>
        <begin position="19"/>
        <end position="490"/>
    </location>
</feature>
<sequence>MRALFLSIACLTYLTALASAEPRIALVVGNATYSDVTPLANAGADAALMSTALGDVGFDVTLVTDASQDEMKGAIAKFGAALRAAGPEAVGLFYYAGHGVQSFGANYLLPVDARLTVAADLDLVGLEAASVLRQMASARNQTNIVILDACRDNPFENVPDINDSGLAEMKAPTGTFLAYATAPGDVAMDGAEGNSPFTRALAREIHVEGAPVEHVFKQVRVSVLSDTNGQQTPWDTSSLTREFVFKAGATLPPEEMAEAQLWQAVKASRDPVQIMLFMRSYSDGEHVEEARALLATALEEELSRGKTEPTEPAVSMPAPKEIADEETALMERARRSGTLADYAAYLDAFPNGVFAELVKIEVSALKRASEEAPKPIPPEDIADTQTPDTETVKWEVYFDQPLKNGPSEILGATLLEVTALSPLFPPIEGLPEAMWKDQPCANCHEWTREALCDQGKFYQKQATARHLSKQHPFGGGFKENLKHWAGGDCQ</sequence>